<evidence type="ECO:0000313" key="3">
    <source>
        <dbReference type="Proteomes" id="UP001494902"/>
    </source>
</evidence>
<keyword evidence="3" id="KW-1185">Reference proteome</keyword>
<organism evidence="2 3">
    <name type="scientific">Pseudonocardia nematodicida</name>
    <dbReference type="NCBI Taxonomy" id="1206997"/>
    <lineage>
        <taxon>Bacteria</taxon>
        <taxon>Bacillati</taxon>
        <taxon>Actinomycetota</taxon>
        <taxon>Actinomycetes</taxon>
        <taxon>Pseudonocardiales</taxon>
        <taxon>Pseudonocardiaceae</taxon>
        <taxon>Pseudonocardia</taxon>
    </lineage>
</organism>
<reference evidence="2 3" key="1">
    <citation type="submission" date="2024-03" db="EMBL/GenBank/DDBJ databases">
        <title>Draft genome sequence of Pseudonocardia nematodicida JCM 31783.</title>
        <authorList>
            <person name="Butdee W."/>
            <person name="Duangmal K."/>
        </authorList>
    </citation>
    <scope>NUCLEOTIDE SEQUENCE [LARGE SCALE GENOMIC DNA]</scope>
    <source>
        <strain evidence="2 3">JCM 31783</strain>
    </source>
</reference>
<gene>
    <name evidence="2" type="ORF">WIS52_12605</name>
</gene>
<dbReference type="Proteomes" id="UP001494902">
    <property type="component" value="Unassembled WGS sequence"/>
</dbReference>
<dbReference type="RefSeq" id="WP_349298376.1">
    <property type="nucleotide sequence ID" value="NZ_JBEDNQ010000004.1"/>
</dbReference>
<name>A0ABV1KA25_9PSEU</name>
<dbReference type="EMBL" id="JBEDNQ010000004">
    <property type="protein sequence ID" value="MEQ3551312.1"/>
    <property type="molecule type" value="Genomic_DNA"/>
</dbReference>
<keyword evidence="1" id="KW-0732">Signal</keyword>
<comment type="caution">
    <text evidence="2">The sequence shown here is derived from an EMBL/GenBank/DDBJ whole genome shotgun (WGS) entry which is preliminary data.</text>
</comment>
<feature type="chain" id="PRO_5046749786" description="Secreted protein" evidence="1">
    <location>
        <begin position="28"/>
        <end position="126"/>
    </location>
</feature>
<protein>
    <recommendedName>
        <fullName evidence="4">Secreted protein</fullName>
    </recommendedName>
</protein>
<feature type="signal peptide" evidence="1">
    <location>
        <begin position="1"/>
        <end position="27"/>
    </location>
</feature>
<proteinExistence type="predicted"/>
<evidence type="ECO:0000256" key="1">
    <source>
        <dbReference type="SAM" id="SignalP"/>
    </source>
</evidence>
<accession>A0ABV1KA25</accession>
<sequence>MRKSVRTVAAAALAVPMSLGAAGMAFADDTTTQTQGTGAAATAAQAAETVQGNVSGAPVTQANPALNVSDVLGFSNFANEDFYEGSGSGQSIVQDNSIDSANEQGNAAATDQAQKTIVDQIADLAG</sequence>
<evidence type="ECO:0000313" key="2">
    <source>
        <dbReference type="EMBL" id="MEQ3551312.1"/>
    </source>
</evidence>
<evidence type="ECO:0008006" key="4">
    <source>
        <dbReference type="Google" id="ProtNLM"/>
    </source>
</evidence>